<evidence type="ECO:0000256" key="4">
    <source>
        <dbReference type="ARBA" id="ARBA00022980"/>
    </source>
</evidence>
<evidence type="ECO:0000313" key="9">
    <source>
        <dbReference type="EnsemblPlants" id="Zm00001eb276960_P001"/>
    </source>
</evidence>
<proteinExistence type="inferred from homology"/>
<reference evidence="10" key="1">
    <citation type="journal article" date="2009" name="Science">
        <title>The B73 maize genome: complexity, diversity, and dynamics.</title>
        <authorList>
            <person name="Schnable P.S."/>
            <person name="Ware D."/>
            <person name="Fulton R.S."/>
            <person name="Stein J.C."/>
            <person name="Wei F."/>
            <person name="Pasternak S."/>
            <person name="Liang C."/>
            <person name="Zhang J."/>
            <person name="Fulton L."/>
            <person name="Graves T.A."/>
            <person name="Minx P."/>
            <person name="Reily A.D."/>
            <person name="Courtney L."/>
            <person name="Kruchowski S.S."/>
            <person name="Tomlinson C."/>
            <person name="Strong C."/>
            <person name="Delehaunty K."/>
            <person name="Fronick C."/>
            <person name="Courtney B."/>
            <person name="Rock S.M."/>
            <person name="Belter E."/>
            <person name="Du F."/>
            <person name="Kim K."/>
            <person name="Abbott R.M."/>
            <person name="Cotton M."/>
            <person name="Levy A."/>
            <person name="Marchetto P."/>
            <person name="Ochoa K."/>
            <person name="Jackson S.M."/>
            <person name="Gillam B."/>
            <person name="Chen W."/>
            <person name="Yan L."/>
            <person name="Higginbotham J."/>
            <person name="Cardenas M."/>
            <person name="Waligorski J."/>
            <person name="Applebaum E."/>
            <person name="Phelps L."/>
            <person name="Falcone J."/>
            <person name="Kanchi K."/>
            <person name="Thane T."/>
            <person name="Scimone A."/>
            <person name="Thane N."/>
            <person name="Henke J."/>
            <person name="Wang T."/>
            <person name="Ruppert J."/>
            <person name="Shah N."/>
            <person name="Rotter K."/>
            <person name="Hodges J."/>
            <person name="Ingenthron E."/>
            <person name="Cordes M."/>
            <person name="Kohlberg S."/>
            <person name="Sgro J."/>
            <person name="Delgado B."/>
            <person name="Mead K."/>
            <person name="Chinwalla A."/>
            <person name="Leonard S."/>
            <person name="Crouse K."/>
            <person name="Collura K."/>
            <person name="Kudrna D."/>
            <person name="Currie J."/>
            <person name="He R."/>
            <person name="Angelova A."/>
            <person name="Rajasekar S."/>
            <person name="Mueller T."/>
            <person name="Lomeli R."/>
            <person name="Scara G."/>
            <person name="Ko A."/>
            <person name="Delaney K."/>
            <person name="Wissotski M."/>
            <person name="Lopez G."/>
            <person name="Campos D."/>
            <person name="Braidotti M."/>
            <person name="Ashley E."/>
            <person name="Golser W."/>
            <person name="Kim H."/>
            <person name="Lee S."/>
            <person name="Lin J."/>
            <person name="Dujmic Z."/>
            <person name="Kim W."/>
            <person name="Talag J."/>
            <person name="Zuccolo A."/>
            <person name="Fan C."/>
            <person name="Sebastian A."/>
            <person name="Kramer M."/>
            <person name="Spiegel L."/>
            <person name="Nascimento L."/>
            <person name="Zutavern T."/>
            <person name="Miller B."/>
            <person name="Ambroise C."/>
            <person name="Muller S."/>
            <person name="Spooner W."/>
            <person name="Narechania A."/>
            <person name="Ren L."/>
            <person name="Wei S."/>
            <person name="Kumari S."/>
            <person name="Faga B."/>
            <person name="Levy M.J."/>
            <person name="McMahan L."/>
            <person name="Van Buren P."/>
            <person name="Vaughn M.W."/>
            <person name="Ying K."/>
            <person name="Yeh C.-T."/>
            <person name="Emrich S.J."/>
            <person name="Jia Y."/>
            <person name="Kalyanaraman A."/>
            <person name="Hsia A.-P."/>
            <person name="Barbazuk W.B."/>
            <person name="Baucom R.S."/>
            <person name="Brutnell T.P."/>
            <person name="Carpita N.C."/>
            <person name="Chaparro C."/>
            <person name="Chia J.-M."/>
            <person name="Deragon J.-M."/>
            <person name="Estill J.C."/>
            <person name="Fu Y."/>
            <person name="Jeddeloh J.A."/>
            <person name="Han Y."/>
            <person name="Lee H."/>
            <person name="Li P."/>
            <person name="Lisch D.R."/>
            <person name="Liu S."/>
            <person name="Liu Z."/>
            <person name="Nagel D.H."/>
            <person name="McCann M.C."/>
            <person name="SanMiguel P."/>
            <person name="Myers A.M."/>
            <person name="Nettleton D."/>
            <person name="Nguyen J."/>
            <person name="Penning B.W."/>
            <person name="Ponnala L."/>
            <person name="Schneider K.L."/>
            <person name="Schwartz D.C."/>
            <person name="Sharma A."/>
            <person name="Soderlund C."/>
            <person name="Springer N.M."/>
            <person name="Sun Q."/>
            <person name="Wang H."/>
            <person name="Waterman M."/>
            <person name="Westerman R."/>
            <person name="Wolfgruber T.K."/>
            <person name="Yang L."/>
            <person name="Yu Y."/>
            <person name="Zhang L."/>
            <person name="Zhou S."/>
            <person name="Zhu Q."/>
            <person name="Bennetzen J.L."/>
            <person name="Dawe R.K."/>
            <person name="Jiang J."/>
            <person name="Jiang N."/>
            <person name="Presting G.G."/>
            <person name="Wessler S.R."/>
            <person name="Aluru S."/>
            <person name="Martienssen R.A."/>
            <person name="Clifton S.W."/>
            <person name="McCombie W.R."/>
            <person name="Wing R.A."/>
            <person name="Wilson R.K."/>
        </authorList>
    </citation>
    <scope>NUCLEOTIDE SEQUENCE [LARGE SCALE GENOMIC DNA]</scope>
    <source>
        <strain evidence="10">cv. B73</strain>
    </source>
</reference>
<evidence type="ECO:0000256" key="7">
    <source>
        <dbReference type="RuleBase" id="RU003949"/>
    </source>
</evidence>
<name>A0A804PWH8_MAIZE</name>
<dbReference type="SMART" id="SM01374">
    <property type="entry name" value="Ribosomal_L14"/>
    <property type="match status" value="1"/>
</dbReference>
<dbReference type="CDD" id="cd00337">
    <property type="entry name" value="Ribosomal_uL14"/>
    <property type="match status" value="1"/>
</dbReference>
<keyword evidence="5 7" id="KW-0687">Ribonucleoprotein</keyword>
<dbReference type="PANTHER" id="PTHR11761">
    <property type="entry name" value="50S/60S RIBOSOMAL PROTEIN L14/L23"/>
    <property type="match status" value="1"/>
</dbReference>
<feature type="compositionally biased region" description="Polar residues" evidence="8">
    <location>
        <begin position="624"/>
        <end position="636"/>
    </location>
</feature>
<feature type="region of interest" description="Disordered" evidence="8">
    <location>
        <begin position="538"/>
        <end position="581"/>
    </location>
</feature>
<dbReference type="InParanoid" id="A0A804PWH8"/>
<dbReference type="FunFam" id="2.40.150.20:FF:000006">
    <property type="entry name" value="50S ribosomal protein HLP, mitochondrial-like"/>
    <property type="match status" value="1"/>
</dbReference>
<evidence type="ECO:0000256" key="5">
    <source>
        <dbReference type="ARBA" id="ARBA00023274"/>
    </source>
</evidence>
<evidence type="ECO:0000256" key="2">
    <source>
        <dbReference type="ARBA" id="ARBA00022730"/>
    </source>
</evidence>
<dbReference type="Proteomes" id="UP000007305">
    <property type="component" value="Chromosome 6"/>
</dbReference>
<dbReference type="GO" id="GO:0005762">
    <property type="term" value="C:mitochondrial large ribosomal subunit"/>
    <property type="evidence" value="ECO:0000318"/>
    <property type="project" value="GO_Central"/>
</dbReference>
<dbReference type="InterPro" id="IPR005745">
    <property type="entry name" value="Ribosomal_uL14_bac-type"/>
</dbReference>
<dbReference type="EnsemblPlants" id="Zm00001eb276960_T001">
    <property type="protein sequence ID" value="Zm00001eb276960_P001"/>
    <property type="gene ID" value="Zm00001eb276960"/>
</dbReference>
<keyword evidence="10" id="KW-1185">Reference proteome</keyword>
<feature type="region of interest" description="Disordered" evidence="8">
    <location>
        <begin position="608"/>
        <end position="663"/>
    </location>
</feature>
<dbReference type="InterPro" id="IPR036853">
    <property type="entry name" value="Ribosomal_uL14_sf"/>
</dbReference>
<dbReference type="GO" id="GO:0006412">
    <property type="term" value="P:translation"/>
    <property type="evidence" value="ECO:0007669"/>
    <property type="project" value="InterPro"/>
</dbReference>
<dbReference type="NCBIfam" id="TIGR01067">
    <property type="entry name" value="rplN_bact"/>
    <property type="match status" value="1"/>
</dbReference>
<accession>A0A804PWH8</accession>
<keyword evidence="3" id="KW-0694">RNA-binding</keyword>
<organism evidence="9 10">
    <name type="scientific">Zea mays</name>
    <name type="common">Maize</name>
    <dbReference type="NCBI Taxonomy" id="4577"/>
    <lineage>
        <taxon>Eukaryota</taxon>
        <taxon>Viridiplantae</taxon>
        <taxon>Streptophyta</taxon>
        <taxon>Embryophyta</taxon>
        <taxon>Tracheophyta</taxon>
        <taxon>Spermatophyta</taxon>
        <taxon>Magnoliopsida</taxon>
        <taxon>Liliopsida</taxon>
        <taxon>Poales</taxon>
        <taxon>Poaceae</taxon>
        <taxon>PACMAD clade</taxon>
        <taxon>Panicoideae</taxon>
        <taxon>Andropogonodae</taxon>
        <taxon>Andropogoneae</taxon>
        <taxon>Tripsacinae</taxon>
        <taxon>Zea</taxon>
    </lineage>
</organism>
<feature type="region of interest" description="Disordered" evidence="8">
    <location>
        <begin position="409"/>
        <end position="439"/>
    </location>
</feature>
<dbReference type="FunCoup" id="A0A804PWH8">
    <property type="interactions" value="1959"/>
</dbReference>
<dbReference type="Pfam" id="PF00238">
    <property type="entry name" value="Ribosomal_L14"/>
    <property type="match status" value="1"/>
</dbReference>
<feature type="compositionally biased region" description="Polar residues" evidence="8">
    <location>
        <begin position="562"/>
        <end position="573"/>
    </location>
</feature>
<dbReference type="Gramene" id="Zm00001eb276960_T001">
    <property type="protein sequence ID" value="Zm00001eb276960_P001"/>
    <property type="gene ID" value="Zm00001eb276960"/>
</dbReference>
<dbReference type="InterPro" id="IPR019972">
    <property type="entry name" value="Ribosomal_uL14_CS"/>
</dbReference>
<dbReference type="SUPFAM" id="SSF50193">
    <property type="entry name" value="Ribosomal protein L14"/>
    <property type="match status" value="1"/>
</dbReference>
<evidence type="ECO:0000256" key="8">
    <source>
        <dbReference type="SAM" id="MobiDB-lite"/>
    </source>
</evidence>
<dbReference type="HAMAP" id="MF_01367">
    <property type="entry name" value="Ribosomal_uL14"/>
    <property type="match status" value="1"/>
</dbReference>
<dbReference type="PROSITE" id="PS00049">
    <property type="entry name" value="RIBOSOMAL_L14"/>
    <property type="match status" value="1"/>
</dbReference>
<keyword evidence="4 7" id="KW-0689">Ribosomal protein</keyword>
<reference evidence="9" key="2">
    <citation type="submission" date="2019-07" db="EMBL/GenBank/DDBJ databases">
        <authorList>
            <person name="Seetharam A."/>
            <person name="Woodhouse M."/>
            <person name="Cannon E."/>
        </authorList>
    </citation>
    <scope>NUCLEOTIDE SEQUENCE [LARGE SCALE GENOMIC DNA]</scope>
    <source>
        <strain evidence="9">cv. B73</strain>
    </source>
</reference>
<comment type="similarity">
    <text evidence="1 7">Belongs to the universal ribosomal protein uL14 family.</text>
</comment>
<sequence length="680" mass="76614">MVECRICQEEDLRKNLESPCACNDSLKVFLMRKLEQLDVAHNLLTGAVPPGICDLLRLKNFTLATNFFTCEPPSCARVVPQDGDRSNCLPNRSSQRTSQLAQSFYLSMQIRTFIQMRTNLKVVDNSGAKRVMSIQSLRGKKGARLGDMIIGSVKEAQPCGKVKKGDVVYGVVVRAAMKKGRSDGSEVQFDNNAVVLVNKKGELIGTRVFIPVPHELRKKKHLKIVALAEHIFIWKLDSTEFTNEERFQVMQSVAEELSVSFDAKELELKLWASLQTEHDMLEKGSRKPAELAMPSSSKQICVENASCEEQEDILEKSLTKPTEPAMSLFDKTKYNGDAPCERKNKDMLENYSTKLIELATDSSNNQKVTENVPCKRNYDAEPAHHTEKVEIQLIQKNIQSVADAHHTIDENSRKQQPYVSDEKEHLQKPMSPVDTNRTQKDVQKLNRRAVRHLEKELMEAVELDLNGLTKNGFGAVRFPEAEGNKTVQLNVKPNEVARDFHIEKENDEVLHCSRLHGGSEHNEGHADSGLRAQRLENQGHPVSPLSGNTRKKAPYTKPNVVNIKNPTKKQANNGFLHDKPQHLADLGYPVQKGQGDPERALTMLSPYVEPKSNMQPVNDDPEKQTSNGYRKSNIPGQTDHLENKNVLRPVSVRRRTAKLPAPVDAYVECRTMRRSQPKHP</sequence>
<dbReference type="SUPFAM" id="SSF52058">
    <property type="entry name" value="L domain-like"/>
    <property type="match status" value="1"/>
</dbReference>
<dbReference type="InterPro" id="IPR000218">
    <property type="entry name" value="Ribosomal_uL14"/>
</dbReference>
<dbReference type="GO" id="GO:0003735">
    <property type="term" value="F:structural constituent of ribosome"/>
    <property type="evidence" value="ECO:0000318"/>
    <property type="project" value="GO_Central"/>
</dbReference>
<evidence type="ECO:0000256" key="3">
    <source>
        <dbReference type="ARBA" id="ARBA00022884"/>
    </source>
</evidence>
<keyword evidence="2" id="KW-0699">rRNA-binding</keyword>
<reference evidence="9" key="3">
    <citation type="submission" date="2021-05" db="UniProtKB">
        <authorList>
            <consortium name="EnsemblPlants"/>
        </authorList>
    </citation>
    <scope>IDENTIFICATION</scope>
    <source>
        <strain evidence="9">cv. B73</strain>
    </source>
</reference>
<evidence type="ECO:0000313" key="10">
    <source>
        <dbReference type="Proteomes" id="UP000007305"/>
    </source>
</evidence>
<dbReference type="Gene3D" id="2.40.150.20">
    <property type="entry name" value="Ribosomal protein L14"/>
    <property type="match status" value="1"/>
</dbReference>
<dbReference type="AlphaFoldDB" id="A0A804PWH8"/>
<protein>
    <recommendedName>
        <fullName evidence="6">50S ribosomal protein L14, chloroplastic</fullName>
    </recommendedName>
</protein>
<dbReference type="GO" id="GO:0070180">
    <property type="term" value="F:large ribosomal subunit rRNA binding"/>
    <property type="evidence" value="ECO:0000318"/>
    <property type="project" value="GO_Central"/>
</dbReference>
<dbReference type="PANTHER" id="PTHR11761:SF3">
    <property type="entry name" value="LARGE RIBOSOMAL SUBUNIT PROTEIN UL14M"/>
    <property type="match status" value="1"/>
</dbReference>
<evidence type="ECO:0000256" key="6">
    <source>
        <dbReference type="ARBA" id="ARBA00035424"/>
    </source>
</evidence>
<evidence type="ECO:0000256" key="1">
    <source>
        <dbReference type="ARBA" id="ARBA00010745"/>
    </source>
</evidence>